<keyword evidence="1" id="KW-1185">Reference proteome</keyword>
<protein>
    <submittedName>
        <fullName evidence="2">Transposase</fullName>
    </submittedName>
</protein>
<accession>A0A7I4Z2A9</accession>
<proteinExistence type="predicted"/>
<evidence type="ECO:0000313" key="2">
    <source>
        <dbReference type="WBParaSite" id="HCON_00177560-00001"/>
    </source>
</evidence>
<name>A0A7I4Z2A9_HAECO</name>
<dbReference type="AlphaFoldDB" id="A0A7I4Z2A9"/>
<dbReference type="Proteomes" id="UP000025227">
    <property type="component" value="Unplaced"/>
</dbReference>
<organism evidence="1 2">
    <name type="scientific">Haemonchus contortus</name>
    <name type="common">Barber pole worm</name>
    <dbReference type="NCBI Taxonomy" id="6289"/>
    <lineage>
        <taxon>Eukaryota</taxon>
        <taxon>Metazoa</taxon>
        <taxon>Ecdysozoa</taxon>
        <taxon>Nematoda</taxon>
        <taxon>Chromadorea</taxon>
        <taxon>Rhabditida</taxon>
        <taxon>Rhabditina</taxon>
        <taxon>Rhabditomorpha</taxon>
        <taxon>Strongyloidea</taxon>
        <taxon>Trichostrongylidae</taxon>
        <taxon>Haemonchus</taxon>
    </lineage>
</organism>
<reference evidence="2" key="1">
    <citation type="submission" date="2020-12" db="UniProtKB">
        <authorList>
            <consortium name="WormBaseParasite"/>
        </authorList>
    </citation>
    <scope>IDENTIFICATION</scope>
    <source>
        <strain evidence="2">MHco3</strain>
    </source>
</reference>
<evidence type="ECO:0000313" key="1">
    <source>
        <dbReference type="Proteomes" id="UP000025227"/>
    </source>
</evidence>
<sequence>MDMGVTGGQLHNGIDHIIVNPKFSLDDIAVVPKFYTGSGHRLLRANSAFQRVERELQSSGNEALRLLSTLLRWRANIFTIAPEKRSLKDAMKRLSLKSLELLRQRRIARAAGNNQLS</sequence>
<dbReference type="WBParaSite" id="HCON_00177560-00001">
    <property type="protein sequence ID" value="HCON_00177560-00001"/>
    <property type="gene ID" value="HCON_00177560"/>
</dbReference>